<dbReference type="PANTHER" id="PTHR45784">
    <property type="entry name" value="C-TYPE LECTIN DOMAIN FAMILY 20 MEMBER A-RELATED"/>
    <property type="match status" value="1"/>
</dbReference>
<dbReference type="Ensembl" id="ENSLCAT00010029582.1">
    <property type="protein sequence ID" value="ENSLCAP00010028944.1"/>
    <property type="gene ID" value="ENSLCAG00010013573.1"/>
</dbReference>
<name>A0A4W6DVJ2_LATCA</name>
<dbReference type="InterPro" id="IPR016187">
    <property type="entry name" value="CTDL_fold"/>
</dbReference>
<dbReference type="SMART" id="SM00034">
    <property type="entry name" value="CLECT"/>
    <property type="match status" value="2"/>
</dbReference>
<dbReference type="Pfam" id="PF00059">
    <property type="entry name" value="Lectin_C"/>
    <property type="match status" value="2"/>
</dbReference>
<dbReference type="PANTHER" id="PTHR45784:SF3">
    <property type="entry name" value="C-TYPE LECTIN DOMAIN FAMILY 4 MEMBER K-LIKE-RELATED"/>
    <property type="match status" value="1"/>
</dbReference>
<dbReference type="GeneTree" id="ENSGT01100000263473"/>
<reference evidence="4" key="1">
    <citation type="submission" date="2015-09" db="EMBL/GenBank/DDBJ databases">
        <authorList>
            <person name="Sai Rama Sridatta P."/>
        </authorList>
    </citation>
    <scope>NUCLEOTIDE SEQUENCE [LARGE SCALE GENOMIC DNA]</scope>
</reference>
<reference evidence="3" key="3">
    <citation type="submission" date="2025-09" db="UniProtKB">
        <authorList>
            <consortium name="Ensembl"/>
        </authorList>
    </citation>
    <scope>IDENTIFICATION</scope>
</reference>
<evidence type="ECO:0000313" key="3">
    <source>
        <dbReference type="Ensembl" id="ENSLCAP00010028944.1"/>
    </source>
</evidence>
<dbReference type="InterPro" id="IPR016186">
    <property type="entry name" value="C-type_lectin-like/link_sf"/>
</dbReference>
<feature type="domain" description="C-type lectin" evidence="2">
    <location>
        <begin position="16"/>
        <end position="120"/>
    </location>
</feature>
<dbReference type="InterPro" id="IPR001304">
    <property type="entry name" value="C-type_lectin-like"/>
</dbReference>
<reference evidence="3" key="2">
    <citation type="submission" date="2025-08" db="UniProtKB">
        <authorList>
            <consortium name="Ensembl"/>
        </authorList>
    </citation>
    <scope>IDENTIFICATION</scope>
</reference>
<dbReference type="SUPFAM" id="SSF56436">
    <property type="entry name" value="C-type lectin-like"/>
    <property type="match status" value="2"/>
</dbReference>
<keyword evidence="4" id="KW-1185">Reference proteome</keyword>
<sequence>MASKLKKFTNQNEKIYEFISTLKTWDSALEYCRQQHTDLAMIENSAENTRVFSVIPAGTIAWIGLYRLPWTWSDMSQSTFRNWLPRVPDNYGLNQFCAAENPKHYWDDQDCTAEFPFICCSLNSCSHYPLRKYYYIDMKKSWTDAQRYCRENYTDLATFESMDDINTLKPPYAYSWAWIGLSDNPQSWKGIMGSDANSWRWSASGETSKTGYQNWAVSEPNNSGGRETCVMTSTNGKWNDMPCQEPGSFVCYTGKKIFEFMDFISLFNVSGKDSLHVLTE</sequence>
<dbReference type="InParanoid" id="A0A4W6DVJ2"/>
<accession>A0A4W6DVJ2</accession>
<evidence type="ECO:0000313" key="4">
    <source>
        <dbReference type="Proteomes" id="UP000314980"/>
    </source>
</evidence>
<proteinExistence type="predicted"/>
<dbReference type="PROSITE" id="PS00615">
    <property type="entry name" value="C_TYPE_LECTIN_1"/>
    <property type="match status" value="1"/>
</dbReference>
<keyword evidence="1" id="KW-1015">Disulfide bond</keyword>
<evidence type="ECO:0000259" key="2">
    <source>
        <dbReference type="PROSITE" id="PS50041"/>
    </source>
</evidence>
<evidence type="ECO:0000256" key="1">
    <source>
        <dbReference type="ARBA" id="ARBA00023157"/>
    </source>
</evidence>
<dbReference type="Gene3D" id="3.10.100.10">
    <property type="entry name" value="Mannose-Binding Protein A, subunit A"/>
    <property type="match status" value="2"/>
</dbReference>
<dbReference type="PROSITE" id="PS50041">
    <property type="entry name" value="C_TYPE_LECTIN_2"/>
    <property type="match status" value="2"/>
</dbReference>
<dbReference type="Proteomes" id="UP000314980">
    <property type="component" value="Unassembled WGS sequence"/>
</dbReference>
<dbReference type="InterPro" id="IPR018378">
    <property type="entry name" value="C-type_lectin_CS"/>
</dbReference>
<feature type="domain" description="C-type lectin" evidence="2">
    <location>
        <begin position="128"/>
        <end position="252"/>
    </location>
</feature>
<dbReference type="AlphaFoldDB" id="A0A4W6DVJ2"/>
<protein>
    <recommendedName>
        <fullName evidence="2">C-type lectin domain-containing protein</fullName>
    </recommendedName>
</protein>
<organism evidence="3 4">
    <name type="scientific">Lates calcarifer</name>
    <name type="common">Barramundi</name>
    <name type="synonym">Holocentrus calcarifer</name>
    <dbReference type="NCBI Taxonomy" id="8187"/>
    <lineage>
        <taxon>Eukaryota</taxon>
        <taxon>Metazoa</taxon>
        <taxon>Chordata</taxon>
        <taxon>Craniata</taxon>
        <taxon>Vertebrata</taxon>
        <taxon>Euteleostomi</taxon>
        <taxon>Actinopterygii</taxon>
        <taxon>Neopterygii</taxon>
        <taxon>Teleostei</taxon>
        <taxon>Neoteleostei</taxon>
        <taxon>Acanthomorphata</taxon>
        <taxon>Carangaria</taxon>
        <taxon>Carangaria incertae sedis</taxon>
        <taxon>Centropomidae</taxon>
        <taxon>Lates</taxon>
    </lineage>
</organism>